<organism evidence="3 6">
    <name type="scientific">Pseudoduganella plicata</name>
    <dbReference type="NCBI Taxonomy" id="321984"/>
    <lineage>
        <taxon>Bacteria</taxon>
        <taxon>Pseudomonadati</taxon>
        <taxon>Pseudomonadota</taxon>
        <taxon>Betaproteobacteria</taxon>
        <taxon>Burkholderiales</taxon>
        <taxon>Oxalobacteraceae</taxon>
        <taxon>Telluria group</taxon>
        <taxon>Pseudoduganella</taxon>
    </lineage>
</organism>
<sequence length="141" mass="15143">MDDNKFNLDYFNNFANGTLPDHLGIRITAAGQGELSAELDIARHHLAPNGYLHAGTVVTLADTACGYACYSNLPEGANNFTTIELKSNHLGTARDGSIAVTAKAVHMGKTTQVWDATVTNKANGKTIALFRCTQMVLYPSK</sequence>
<dbReference type="PANTHER" id="PTHR43240">
    <property type="entry name" value="1,4-DIHYDROXY-2-NAPHTHOYL-COA THIOESTERASE 1"/>
    <property type="match status" value="1"/>
</dbReference>
<dbReference type="InterPro" id="IPR003736">
    <property type="entry name" value="PAAI_dom"/>
</dbReference>
<reference evidence="3" key="3">
    <citation type="submission" date="2022-12" db="EMBL/GenBank/DDBJ databases">
        <authorList>
            <person name="Sun Q."/>
            <person name="Kim S."/>
        </authorList>
    </citation>
    <scope>NUCLEOTIDE SEQUENCE</scope>
    <source>
        <strain evidence="3">KCTC 12344</strain>
    </source>
</reference>
<protein>
    <submittedName>
        <fullName evidence="4">PaaI family thioesterase</fullName>
    </submittedName>
</protein>
<dbReference type="SUPFAM" id="SSF54637">
    <property type="entry name" value="Thioesterase/thiol ester dehydrase-isomerase"/>
    <property type="match status" value="1"/>
</dbReference>
<evidence type="ECO:0000313" key="4">
    <source>
        <dbReference type="EMBL" id="QBQ37589.1"/>
    </source>
</evidence>
<keyword evidence="1" id="KW-0378">Hydrolase</keyword>
<evidence type="ECO:0000259" key="2">
    <source>
        <dbReference type="Pfam" id="PF03061"/>
    </source>
</evidence>
<dbReference type="NCBIfam" id="TIGR00369">
    <property type="entry name" value="unchar_dom_1"/>
    <property type="match status" value="1"/>
</dbReference>
<accession>A0A4P7BJ86</accession>
<evidence type="ECO:0000313" key="3">
    <source>
        <dbReference type="EMBL" id="GGY91522.1"/>
    </source>
</evidence>
<gene>
    <name evidence="4" type="ORF">E1742_16490</name>
    <name evidence="3" type="ORF">GCM10007388_25980</name>
</gene>
<evidence type="ECO:0000313" key="5">
    <source>
        <dbReference type="Proteomes" id="UP000294359"/>
    </source>
</evidence>
<dbReference type="EMBL" id="BMWW01000004">
    <property type="protein sequence ID" value="GGY91522.1"/>
    <property type="molecule type" value="Genomic_DNA"/>
</dbReference>
<reference evidence="3" key="1">
    <citation type="journal article" date="2014" name="Int. J. Syst. Evol. Microbiol.">
        <title>Complete genome sequence of Corynebacterium casei LMG S-19264T (=DSM 44701T), isolated from a smear-ripened cheese.</title>
        <authorList>
            <consortium name="US DOE Joint Genome Institute (JGI-PGF)"/>
            <person name="Walter F."/>
            <person name="Albersmeier A."/>
            <person name="Kalinowski J."/>
            <person name="Ruckert C."/>
        </authorList>
    </citation>
    <scope>NUCLEOTIDE SEQUENCE</scope>
    <source>
        <strain evidence="3">KCTC 12344</strain>
    </source>
</reference>
<evidence type="ECO:0000313" key="6">
    <source>
        <dbReference type="Proteomes" id="UP000619512"/>
    </source>
</evidence>
<dbReference type="InterPro" id="IPR029069">
    <property type="entry name" value="HotDog_dom_sf"/>
</dbReference>
<dbReference type="RefSeq" id="WP_134386071.1">
    <property type="nucleotide sequence ID" value="NZ_BMWW01000004.1"/>
</dbReference>
<name>A0A4P7BJ86_9BURK</name>
<dbReference type="AlphaFoldDB" id="A0A4P7BJ86"/>
<proteinExistence type="predicted"/>
<dbReference type="PANTHER" id="PTHR43240:SF8">
    <property type="entry name" value="PHENYLACETIC ACID DEGRADATION-RELATED PROTEIN"/>
    <property type="match status" value="1"/>
</dbReference>
<dbReference type="GO" id="GO:0005829">
    <property type="term" value="C:cytosol"/>
    <property type="evidence" value="ECO:0007669"/>
    <property type="project" value="TreeGrafter"/>
</dbReference>
<keyword evidence="5" id="KW-1185">Reference proteome</keyword>
<dbReference type="GO" id="GO:0061522">
    <property type="term" value="F:1,4-dihydroxy-2-naphthoyl-CoA thioesterase activity"/>
    <property type="evidence" value="ECO:0007669"/>
    <property type="project" value="TreeGrafter"/>
</dbReference>
<dbReference type="InterPro" id="IPR006683">
    <property type="entry name" value="Thioestr_dom"/>
</dbReference>
<feature type="domain" description="Thioesterase" evidence="2">
    <location>
        <begin position="49"/>
        <end position="124"/>
    </location>
</feature>
<reference evidence="4 5" key="2">
    <citation type="submission" date="2019-03" db="EMBL/GenBank/DDBJ databases">
        <title>Draft Genome Sequences of Six Type Strains of the Genus Massilia.</title>
        <authorList>
            <person name="Miess H."/>
            <person name="Frediansyhah A."/>
            <person name="Gross H."/>
        </authorList>
    </citation>
    <scope>NUCLEOTIDE SEQUENCE [LARGE SCALE GENOMIC DNA]</scope>
    <source>
        <strain evidence="4 5">DSM 17505</strain>
    </source>
</reference>
<dbReference type="Pfam" id="PF03061">
    <property type="entry name" value="4HBT"/>
    <property type="match status" value="1"/>
</dbReference>
<dbReference type="CDD" id="cd03443">
    <property type="entry name" value="PaaI_thioesterase"/>
    <property type="match status" value="1"/>
</dbReference>
<dbReference type="Proteomes" id="UP000294359">
    <property type="component" value="Chromosome"/>
</dbReference>
<dbReference type="Gene3D" id="3.10.129.10">
    <property type="entry name" value="Hotdog Thioesterase"/>
    <property type="match status" value="1"/>
</dbReference>
<dbReference type="OrthoDB" id="9798208at2"/>
<dbReference type="EMBL" id="CP038026">
    <property type="protein sequence ID" value="QBQ37589.1"/>
    <property type="molecule type" value="Genomic_DNA"/>
</dbReference>
<evidence type="ECO:0000256" key="1">
    <source>
        <dbReference type="ARBA" id="ARBA00022801"/>
    </source>
</evidence>
<dbReference type="Proteomes" id="UP000619512">
    <property type="component" value="Unassembled WGS sequence"/>
</dbReference>